<feature type="domain" description="SHS2" evidence="1">
    <location>
        <begin position="15"/>
        <end position="182"/>
    </location>
</feature>
<dbReference type="CDD" id="cd24049">
    <property type="entry name" value="ASKHA_NBD_PilM"/>
    <property type="match status" value="1"/>
</dbReference>
<organism evidence="2 3">
    <name type="scientific">Hydrocarboniphaga effusa AP103</name>
    <dbReference type="NCBI Taxonomy" id="1172194"/>
    <lineage>
        <taxon>Bacteria</taxon>
        <taxon>Pseudomonadati</taxon>
        <taxon>Pseudomonadota</taxon>
        <taxon>Gammaproteobacteria</taxon>
        <taxon>Nevskiales</taxon>
        <taxon>Nevskiaceae</taxon>
        <taxon>Hydrocarboniphaga</taxon>
    </lineage>
</organism>
<dbReference type="PIRSF" id="PIRSF019169">
    <property type="entry name" value="PilM"/>
    <property type="match status" value="1"/>
</dbReference>
<dbReference type="STRING" id="1172194.WQQ_16910"/>
<dbReference type="Proteomes" id="UP000003704">
    <property type="component" value="Unassembled WGS sequence"/>
</dbReference>
<dbReference type="InterPro" id="IPR050696">
    <property type="entry name" value="FtsA/MreB"/>
</dbReference>
<dbReference type="PANTHER" id="PTHR32432:SF3">
    <property type="entry name" value="ETHANOLAMINE UTILIZATION PROTEIN EUTJ"/>
    <property type="match status" value="1"/>
</dbReference>
<dbReference type="SUPFAM" id="SSF53067">
    <property type="entry name" value="Actin-like ATPase domain"/>
    <property type="match status" value="2"/>
</dbReference>
<keyword evidence="3" id="KW-1185">Reference proteome</keyword>
<evidence type="ECO:0000259" key="1">
    <source>
        <dbReference type="SMART" id="SM00842"/>
    </source>
</evidence>
<dbReference type="RefSeq" id="WP_007184640.1">
    <property type="nucleotide sequence ID" value="NZ_AKGD01000001.1"/>
</dbReference>
<dbReference type="Gene3D" id="3.30.420.40">
    <property type="match status" value="2"/>
</dbReference>
<evidence type="ECO:0000313" key="2">
    <source>
        <dbReference type="EMBL" id="EIT71554.1"/>
    </source>
</evidence>
<proteinExistence type="predicted"/>
<dbReference type="NCBIfam" id="TIGR01175">
    <property type="entry name" value="pilM"/>
    <property type="match status" value="1"/>
</dbReference>
<dbReference type="PATRIC" id="fig|1172194.4.peg.1632"/>
<dbReference type="PANTHER" id="PTHR32432">
    <property type="entry name" value="CELL DIVISION PROTEIN FTSA-RELATED"/>
    <property type="match status" value="1"/>
</dbReference>
<gene>
    <name evidence="2" type="ORF">WQQ_16910</name>
</gene>
<dbReference type="InterPro" id="IPR003494">
    <property type="entry name" value="SHS2_FtsA"/>
</dbReference>
<dbReference type="Pfam" id="PF11104">
    <property type="entry name" value="PilM_2"/>
    <property type="match status" value="1"/>
</dbReference>
<accession>I7ZI27</accession>
<dbReference type="AlphaFoldDB" id="I7ZI27"/>
<reference evidence="2 3" key="1">
    <citation type="journal article" date="2012" name="J. Bacteriol.">
        <title>Genome Sequence of n-Alkane-Degrading Hydrocarboniphaga effusa Strain AP103T (ATCC BAA-332T).</title>
        <authorList>
            <person name="Chang H.K."/>
            <person name="Zylstra G.J."/>
            <person name="Chae J.C."/>
        </authorList>
    </citation>
    <scope>NUCLEOTIDE SEQUENCE [LARGE SCALE GENOMIC DNA]</scope>
    <source>
        <strain evidence="2 3">AP103</strain>
    </source>
</reference>
<protein>
    <submittedName>
        <fullName evidence="2">Type IV pilus assembly protein PilM</fullName>
    </submittedName>
</protein>
<evidence type="ECO:0000313" key="3">
    <source>
        <dbReference type="Proteomes" id="UP000003704"/>
    </source>
</evidence>
<sequence length="361" mass="39037">MSIMQSLFGSKSRELIGLDISSSTIKLVELARRGDRYAVESYAIEPLPANAVADKQILDPQAVGECIVRAVNRSGTRTRQAALAVSGASVITKIIQMPESLSELDLEEQIKVEADQYIPYSIDEVALDFQVLGASAVGAGQVDVMLAACRKDQVETRCAALEIAGLTPKIVDIEANALQNSALLLRHQMPDRGHNRTIALIDMGATTTSVLVLQNLQAVYTRDQSFGGRQLLEDMMRYYGMTLEEASQARRFNNLPDGFELEVLAPFVADMGQQIDRSLQFFFASTSQHGQIDQIILAGGCAAIDHVDRQLADQLQIPVAVAQPFAHVGVAARAKPAQLARDAASLLIASGLAMRAFDPEA</sequence>
<dbReference type="SMART" id="SM00842">
    <property type="entry name" value="FtsA"/>
    <property type="match status" value="1"/>
</dbReference>
<name>I7ZI27_9GAMM</name>
<dbReference type="EMBL" id="AKGD01000001">
    <property type="protein sequence ID" value="EIT71554.1"/>
    <property type="molecule type" value="Genomic_DNA"/>
</dbReference>
<dbReference type="InterPro" id="IPR043129">
    <property type="entry name" value="ATPase_NBD"/>
</dbReference>
<dbReference type="GO" id="GO:0051301">
    <property type="term" value="P:cell division"/>
    <property type="evidence" value="ECO:0007669"/>
    <property type="project" value="InterPro"/>
</dbReference>
<comment type="caution">
    <text evidence="2">The sequence shown here is derived from an EMBL/GenBank/DDBJ whole genome shotgun (WGS) entry which is preliminary data.</text>
</comment>
<dbReference type="Gene3D" id="3.30.1490.300">
    <property type="match status" value="1"/>
</dbReference>
<dbReference type="InterPro" id="IPR005883">
    <property type="entry name" value="PilM"/>
</dbReference>